<evidence type="ECO:0000259" key="1">
    <source>
        <dbReference type="PROSITE" id="PS51819"/>
    </source>
</evidence>
<dbReference type="InterPro" id="IPR029068">
    <property type="entry name" value="Glyas_Bleomycin-R_OHBP_Dase"/>
</dbReference>
<dbReference type="RefSeq" id="WP_094906278.1">
    <property type="nucleotide sequence ID" value="NZ_NPEZ01000002.1"/>
</dbReference>
<dbReference type="PANTHER" id="PTHR36110">
    <property type="entry name" value="RING-CLEAVING DIOXYGENASE MHQE-RELATED"/>
    <property type="match status" value="1"/>
</dbReference>
<dbReference type="Gene3D" id="3.10.180.10">
    <property type="entry name" value="2,3-Dihydroxybiphenyl 1,2-Dioxygenase, domain 1"/>
    <property type="match status" value="2"/>
</dbReference>
<dbReference type="InterPro" id="IPR037523">
    <property type="entry name" value="VOC_core"/>
</dbReference>
<sequence>MEAIRRIHHITAIVGDSNENLRFYRDVLGLRLVKQTVNFDDPGVYHLYFSNDDVTPGTVITFFPWTNGRVGRKGSGQVGRIAFRIAAGSMERWKTHFSGQDIEFSMTERFGRETLEFQDVHGLDLAIVEGEQASTDDGILGFHGAVLLSSNPEGTRHFLTRKLGLKLLDIGSGIEHFETVGEERHHIIIALPPLPKGRWGTGTVHHIAWSIPTEAVQRDWQSQLLADGAGVTEVKDRNYFKSIYTTEPGSVVMEFATDGPGFDVDEEKSKLGTELKLPEQYEHLRPEYEKSLPELDI</sequence>
<dbReference type="AlphaFoldDB" id="A0A265E7T4"/>
<feature type="domain" description="VOC" evidence="1">
    <location>
        <begin position="6"/>
        <end position="130"/>
    </location>
</feature>
<dbReference type="InterPro" id="IPR004360">
    <property type="entry name" value="Glyas_Fos-R_dOase_dom"/>
</dbReference>
<proteinExistence type="predicted"/>
<reference evidence="2 3" key="1">
    <citation type="submission" date="2017-07" db="EMBL/GenBank/DDBJ databases">
        <title>Shotgun whole genome sequences of three halophilic bacterial isolates.</title>
        <authorList>
            <person name="Pozzo T."/>
            <person name="Higdon S.M."/>
            <person name="Quillaguaman J."/>
        </authorList>
    </citation>
    <scope>NUCLEOTIDE SEQUENCE [LARGE SCALE GENOMIC DNA]</scope>
    <source>
        <strain evidence="2 3">BU-1</strain>
    </source>
</reference>
<dbReference type="SUPFAM" id="SSF54593">
    <property type="entry name" value="Glyoxalase/Bleomycin resistance protein/Dihydroxybiphenyl dioxygenase"/>
    <property type="match status" value="1"/>
</dbReference>
<dbReference type="PANTHER" id="PTHR36110:SF2">
    <property type="entry name" value="RING-CLEAVING DIOXYGENASE MHQE-RELATED"/>
    <property type="match status" value="1"/>
</dbReference>
<dbReference type="Proteomes" id="UP000216682">
    <property type="component" value="Unassembled WGS sequence"/>
</dbReference>
<gene>
    <name evidence="2" type="ORF">CFN03_06365</name>
</gene>
<protein>
    <submittedName>
        <fullName evidence="2">Ring-cleaving dioxygenase</fullName>
    </submittedName>
</protein>
<dbReference type="PROSITE" id="PS51819">
    <property type="entry name" value="VOC"/>
    <property type="match status" value="2"/>
</dbReference>
<evidence type="ECO:0000313" key="3">
    <source>
        <dbReference type="Proteomes" id="UP000216682"/>
    </source>
</evidence>
<dbReference type="Pfam" id="PF00903">
    <property type="entry name" value="Glyoxalase"/>
    <property type="match status" value="2"/>
</dbReference>
<accession>A0A265E7T4</accession>
<organism evidence="2 3">
    <name type="scientific">Salinicoccus roseus</name>
    <dbReference type="NCBI Taxonomy" id="45670"/>
    <lineage>
        <taxon>Bacteria</taxon>
        <taxon>Bacillati</taxon>
        <taxon>Bacillota</taxon>
        <taxon>Bacilli</taxon>
        <taxon>Bacillales</taxon>
        <taxon>Staphylococcaceae</taxon>
        <taxon>Salinicoccus</taxon>
    </lineage>
</organism>
<dbReference type="EMBL" id="NPEZ01000002">
    <property type="protein sequence ID" value="OZT77555.1"/>
    <property type="molecule type" value="Genomic_DNA"/>
</dbReference>
<keyword evidence="2" id="KW-0560">Oxidoreductase</keyword>
<feature type="domain" description="VOC" evidence="1">
    <location>
        <begin position="141"/>
        <end position="258"/>
    </location>
</feature>
<evidence type="ECO:0000313" key="2">
    <source>
        <dbReference type="EMBL" id="OZT77555.1"/>
    </source>
</evidence>
<comment type="caution">
    <text evidence="2">The sequence shown here is derived from an EMBL/GenBank/DDBJ whole genome shotgun (WGS) entry which is preliminary data.</text>
</comment>
<keyword evidence="2" id="KW-0223">Dioxygenase</keyword>
<name>A0A265E7T4_9STAP</name>
<dbReference type="InterPro" id="IPR052537">
    <property type="entry name" value="Extradiol_RC_dioxygenase"/>
</dbReference>
<dbReference type="GO" id="GO:0051213">
    <property type="term" value="F:dioxygenase activity"/>
    <property type="evidence" value="ECO:0007669"/>
    <property type="project" value="UniProtKB-KW"/>
</dbReference>